<accession>A0A519BLU2</accession>
<evidence type="ECO:0000259" key="6">
    <source>
        <dbReference type="PROSITE" id="PS50928"/>
    </source>
</evidence>
<comment type="subcellular location">
    <subcellularLocation>
        <location evidence="1">Membrane</location>
        <topology evidence="1">Multi-pass membrane protein</topology>
    </subcellularLocation>
</comment>
<proteinExistence type="predicted"/>
<feature type="domain" description="ABC transmembrane type-1" evidence="6">
    <location>
        <begin position="2"/>
        <end position="76"/>
    </location>
</feature>
<keyword evidence="4 5" id="KW-0472">Membrane</keyword>
<evidence type="ECO:0000313" key="7">
    <source>
        <dbReference type="EMBL" id="RZD18209.1"/>
    </source>
</evidence>
<evidence type="ECO:0000256" key="2">
    <source>
        <dbReference type="ARBA" id="ARBA00022692"/>
    </source>
</evidence>
<keyword evidence="2 5" id="KW-0812">Transmembrane</keyword>
<evidence type="ECO:0000256" key="1">
    <source>
        <dbReference type="ARBA" id="ARBA00004141"/>
    </source>
</evidence>
<dbReference type="GO" id="GO:0016020">
    <property type="term" value="C:membrane"/>
    <property type="evidence" value="ECO:0007669"/>
    <property type="project" value="UniProtKB-SubCell"/>
</dbReference>
<keyword evidence="3 5" id="KW-1133">Transmembrane helix</keyword>
<reference evidence="7 8" key="1">
    <citation type="journal article" date="2019" name="ISME J.">
        <title>Insights into ecological role of a new deltaproteobacterial order Candidatus Acidulodesulfobacterales by metagenomics and metatranscriptomics.</title>
        <authorList>
            <person name="Tan S."/>
            <person name="Liu J."/>
            <person name="Fang Y."/>
            <person name="Hedlund B.P."/>
            <person name="Lian Z.H."/>
            <person name="Huang L.Y."/>
            <person name="Li J.T."/>
            <person name="Huang L.N."/>
            <person name="Li W.J."/>
            <person name="Jiang H.C."/>
            <person name="Dong H.L."/>
            <person name="Shu W.S."/>
        </authorList>
    </citation>
    <scope>NUCLEOTIDE SEQUENCE [LARGE SCALE GENOMIC DNA]</scope>
    <source>
        <strain evidence="7">AP1</strain>
    </source>
</reference>
<dbReference type="EMBL" id="SGBB01000012">
    <property type="protein sequence ID" value="RZD18209.1"/>
    <property type="molecule type" value="Genomic_DNA"/>
</dbReference>
<name>A0A519BLU2_9DELT</name>
<comment type="caution">
    <text evidence="7">The sequence shown here is derived from an EMBL/GenBank/DDBJ whole genome shotgun (WGS) entry which is preliminary data.</text>
</comment>
<organism evidence="7 8">
    <name type="scientific">Candidatus Acididesulfobacter diazotrophicus</name>
    <dbReference type="NCBI Taxonomy" id="2597226"/>
    <lineage>
        <taxon>Bacteria</taxon>
        <taxon>Deltaproteobacteria</taxon>
        <taxon>Candidatus Acidulodesulfobacterales</taxon>
        <taxon>Candidatus Acididesulfobacter</taxon>
    </lineage>
</organism>
<dbReference type="InterPro" id="IPR000515">
    <property type="entry name" value="MetI-like"/>
</dbReference>
<gene>
    <name evidence="7" type="ORF">EVG15_07050</name>
</gene>
<protein>
    <recommendedName>
        <fullName evidence="6">ABC transmembrane type-1 domain-containing protein</fullName>
    </recommendedName>
</protein>
<sequence length="76" mass="8599">MIKLNFTVIIVESIIYIIVGIIVGYLLKGEELKKIKRLILIFYLVIGIAVYSILYFIILSAVVLLAAAAALKFYEY</sequence>
<evidence type="ECO:0000256" key="3">
    <source>
        <dbReference type="ARBA" id="ARBA00022989"/>
    </source>
</evidence>
<dbReference type="AlphaFoldDB" id="A0A519BLU2"/>
<dbReference type="Proteomes" id="UP000319296">
    <property type="component" value="Unassembled WGS sequence"/>
</dbReference>
<feature type="transmembrane region" description="Helical" evidence="5">
    <location>
        <begin position="6"/>
        <end position="27"/>
    </location>
</feature>
<dbReference type="GO" id="GO:0055085">
    <property type="term" value="P:transmembrane transport"/>
    <property type="evidence" value="ECO:0007669"/>
    <property type="project" value="InterPro"/>
</dbReference>
<evidence type="ECO:0000256" key="5">
    <source>
        <dbReference type="SAM" id="Phobius"/>
    </source>
</evidence>
<evidence type="ECO:0000313" key="8">
    <source>
        <dbReference type="Proteomes" id="UP000319296"/>
    </source>
</evidence>
<evidence type="ECO:0000256" key="4">
    <source>
        <dbReference type="ARBA" id="ARBA00023136"/>
    </source>
</evidence>
<dbReference type="PROSITE" id="PS50928">
    <property type="entry name" value="ABC_TM1"/>
    <property type="match status" value="1"/>
</dbReference>
<feature type="transmembrane region" description="Helical" evidence="5">
    <location>
        <begin position="39"/>
        <end position="71"/>
    </location>
</feature>